<gene>
    <name evidence="10" type="ORF">BN1723_008470</name>
</gene>
<name>A0A0G4KGD3_VERLO</name>
<dbReference type="GO" id="GO:0008270">
    <property type="term" value="F:zinc ion binding"/>
    <property type="evidence" value="ECO:0007669"/>
    <property type="project" value="UniProtKB-KW"/>
</dbReference>
<dbReference type="InterPro" id="IPR006073">
    <property type="entry name" value="GTP-bd"/>
</dbReference>
<organism evidence="10 11">
    <name type="scientific">Verticillium longisporum</name>
    <name type="common">Verticillium dahliae var. longisporum</name>
    <dbReference type="NCBI Taxonomy" id="100787"/>
    <lineage>
        <taxon>Eukaryota</taxon>
        <taxon>Fungi</taxon>
        <taxon>Dikarya</taxon>
        <taxon>Ascomycota</taxon>
        <taxon>Pezizomycotina</taxon>
        <taxon>Sordariomycetes</taxon>
        <taxon>Hypocreomycetidae</taxon>
        <taxon>Glomerellales</taxon>
        <taxon>Plectosphaerellaceae</taxon>
        <taxon>Verticillium</taxon>
    </lineage>
</organism>
<feature type="domain" description="NuBaID C-terminal" evidence="9">
    <location>
        <begin position="292"/>
        <end position="394"/>
    </location>
</feature>
<evidence type="ECO:0000256" key="1">
    <source>
        <dbReference type="ARBA" id="ARBA00004123"/>
    </source>
</evidence>
<dbReference type="Pfam" id="PF08600">
    <property type="entry name" value="NuBaID_C"/>
    <property type="match status" value="1"/>
</dbReference>
<dbReference type="PANTHER" id="PTHR15835:SF6">
    <property type="entry name" value="ZINC FINGER C3HC-TYPE PROTEIN 1"/>
    <property type="match status" value="1"/>
</dbReference>
<keyword evidence="3" id="KW-0863">Zinc-finger</keyword>
<dbReference type="EMBL" id="CVQI01000114">
    <property type="protein sequence ID" value="CRJ90730.1"/>
    <property type="molecule type" value="Genomic_DNA"/>
</dbReference>
<feature type="region of interest" description="Disordered" evidence="6">
    <location>
        <begin position="774"/>
        <end position="794"/>
    </location>
</feature>
<keyword evidence="2" id="KW-0479">Metal-binding</keyword>
<feature type="region of interest" description="Disordered" evidence="6">
    <location>
        <begin position="547"/>
        <end position="576"/>
    </location>
</feature>
<dbReference type="InterPro" id="IPR013909">
    <property type="entry name" value="NuBaID_C"/>
</dbReference>
<dbReference type="GO" id="GO:0005634">
    <property type="term" value="C:nucleus"/>
    <property type="evidence" value="ECO:0007669"/>
    <property type="project" value="UniProtKB-SubCell"/>
</dbReference>
<dbReference type="AlphaFoldDB" id="A0A0G4KGD3"/>
<feature type="region of interest" description="Disordered" evidence="6">
    <location>
        <begin position="650"/>
        <end position="674"/>
    </location>
</feature>
<dbReference type="Proteomes" id="UP000045706">
    <property type="component" value="Unassembled WGS sequence"/>
</dbReference>
<keyword evidence="4" id="KW-0862">Zinc</keyword>
<protein>
    <recommendedName>
        <fullName evidence="12">C3HC-type domain-containing protein</fullName>
    </recommendedName>
</protein>
<keyword evidence="5" id="KW-0539">Nucleus</keyword>
<evidence type="ECO:0008006" key="12">
    <source>
        <dbReference type="Google" id="ProtNLM"/>
    </source>
</evidence>
<dbReference type="InterPro" id="IPR027417">
    <property type="entry name" value="P-loop_NTPase"/>
</dbReference>
<feature type="compositionally biased region" description="Low complexity" evidence="6">
    <location>
        <begin position="32"/>
        <end position="44"/>
    </location>
</feature>
<evidence type="ECO:0000259" key="8">
    <source>
        <dbReference type="Pfam" id="PF07967"/>
    </source>
</evidence>
<feature type="compositionally biased region" description="Basic and acidic residues" evidence="6">
    <location>
        <begin position="777"/>
        <end position="793"/>
    </location>
</feature>
<dbReference type="InterPro" id="IPR012935">
    <property type="entry name" value="NuBaID_N"/>
</dbReference>
<evidence type="ECO:0000256" key="6">
    <source>
        <dbReference type="SAM" id="MobiDB-lite"/>
    </source>
</evidence>
<sequence>MNATKRKFNSLIQGIGSRSSTPANDTGTTIDASPSASPRPASLASLHTSPATMAVEEDLLQKRRRLQALTDKRAAATNTIKSLGGTTKVSNIVLKKWNSTREPADAAKPASKYAPNDRAELLKRLATFQEITDWTPKPDLVNEIEWAKRGWVCQGKERVRCTLCSKELLVKLTKKEVDGKDVPALVSSDVEEALQEKYAELVVTAHQEDCLWRRQGCDDSLLRLSLTNAKVSHEALRQRYDELCARKPFLPYEFNLRLPEGLDIDAILSQLPDDFFKNPAPRSDMEHPNRVALALAVMGWQGLSNARIGAVPNSASCHTCLRRLGLWMFKSKEVGPNNEVLVPAPMDHLDPAREHRFFCPWKNPQTQRWNSTKPPSEKDLPAWTILTQVIKNDAYLRGALDDRPKSRARPSTAKHNSDKDDNGLPSTPGRPSMATTTIGDRGGVSFDTPSLAAQDGDEEDEEKVRDKKDKERWARLRRVKSLFETKMRHDYVQPAEQVPSRVEPEEAPKADTASTPPKQPRPRRIPPQLTQPHDIWRAHSIHLELPPDASTIPVDESSGPPESYFSKAPTKPKAPPAPGTLTFEPTPTSTHALASKLLTTQTPTFLHASSHLRNTRANSALPEVAIIGASNCGKSTFLNALAHRAHLARTSARAGHTTTMNTPAGRRGAAHGGTDKLVRGYRGPEADGDLHGWVRGRAAATVRAVRRACRGEKGTLVPRVYLTAAAMERREGEWKSEPMGCHRGMAGVREAIMEMAGVGELLAPNGKKQAVKQNVHSLEDVPAEKRSETRDPEAWGGETISFEDLEKMYRKK</sequence>
<evidence type="ECO:0000313" key="11">
    <source>
        <dbReference type="Proteomes" id="UP000045706"/>
    </source>
</evidence>
<feature type="region of interest" description="Disordered" evidence="6">
    <location>
        <begin position="1"/>
        <end position="44"/>
    </location>
</feature>
<dbReference type="Gene3D" id="3.40.50.300">
    <property type="entry name" value="P-loop containing nucleotide triphosphate hydrolases"/>
    <property type="match status" value="1"/>
</dbReference>
<evidence type="ECO:0000259" key="9">
    <source>
        <dbReference type="Pfam" id="PF08600"/>
    </source>
</evidence>
<reference evidence="11" key="1">
    <citation type="submission" date="2015-05" db="EMBL/GenBank/DDBJ databases">
        <authorList>
            <person name="Fogelqvist Johan"/>
        </authorList>
    </citation>
    <scope>NUCLEOTIDE SEQUENCE [LARGE SCALE GENOMIC DNA]</scope>
</reference>
<feature type="region of interest" description="Disordered" evidence="6">
    <location>
        <begin position="490"/>
        <end position="530"/>
    </location>
</feature>
<evidence type="ECO:0000256" key="3">
    <source>
        <dbReference type="ARBA" id="ARBA00022771"/>
    </source>
</evidence>
<evidence type="ECO:0000313" key="10">
    <source>
        <dbReference type="EMBL" id="CRJ90730.1"/>
    </source>
</evidence>
<feature type="domain" description="C3HC-type" evidence="8">
    <location>
        <begin position="115"/>
        <end position="253"/>
    </location>
</feature>
<feature type="region of interest" description="Disordered" evidence="6">
    <location>
        <begin position="397"/>
        <end position="469"/>
    </location>
</feature>
<proteinExistence type="predicted"/>
<dbReference type="Pfam" id="PF07967">
    <property type="entry name" value="zf-C3HC"/>
    <property type="match status" value="1"/>
</dbReference>
<feature type="domain" description="G" evidence="7">
    <location>
        <begin position="623"/>
        <end position="662"/>
    </location>
</feature>
<evidence type="ECO:0000256" key="4">
    <source>
        <dbReference type="ARBA" id="ARBA00022833"/>
    </source>
</evidence>
<comment type="subcellular location">
    <subcellularLocation>
        <location evidence="1">Nucleus</location>
    </subcellularLocation>
</comment>
<dbReference type="PANTHER" id="PTHR15835">
    <property type="entry name" value="NUCLEAR-INTERACTING PARTNER OF ALK"/>
    <property type="match status" value="1"/>
</dbReference>
<evidence type="ECO:0000256" key="5">
    <source>
        <dbReference type="ARBA" id="ARBA00023242"/>
    </source>
</evidence>
<accession>A0A0G4KGD3</accession>
<dbReference type="SUPFAM" id="SSF52540">
    <property type="entry name" value="P-loop containing nucleoside triphosphate hydrolases"/>
    <property type="match status" value="1"/>
</dbReference>
<dbReference type="GO" id="GO:0005525">
    <property type="term" value="F:GTP binding"/>
    <property type="evidence" value="ECO:0007669"/>
    <property type="project" value="InterPro"/>
</dbReference>
<evidence type="ECO:0000256" key="2">
    <source>
        <dbReference type="ARBA" id="ARBA00022723"/>
    </source>
</evidence>
<evidence type="ECO:0000259" key="7">
    <source>
        <dbReference type="Pfam" id="PF01926"/>
    </source>
</evidence>
<feature type="compositionally biased region" description="Polar residues" evidence="6">
    <location>
        <begin position="10"/>
        <end position="31"/>
    </location>
</feature>
<dbReference type="Pfam" id="PF01926">
    <property type="entry name" value="MMR_HSR1"/>
    <property type="match status" value="1"/>
</dbReference>